<keyword evidence="2" id="KW-0808">Transferase</keyword>
<accession>F0RRL9</accession>
<dbReference type="HOGENOM" id="CLU_887730_0_0_12"/>
<dbReference type="EMBL" id="CP002541">
    <property type="protein sequence ID" value="ADY14278.1"/>
    <property type="molecule type" value="Genomic_DNA"/>
</dbReference>
<protein>
    <submittedName>
        <fullName evidence="2">Demethylmenaquinone methyltransferase-like protein</fullName>
    </submittedName>
</protein>
<evidence type="ECO:0000313" key="3">
    <source>
        <dbReference type="Proteomes" id="UP000008466"/>
    </source>
</evidence>
<proteinExistence type="predicted"/>
<keyword evidence="1" id="KW-0460">Magnesium</keyword>
<keyword evidence="3" id="KW-1185">Reference proteome</keyword>
<name>F0RRL9_SPHGB</name>
<dbReference type="Proteomes" id="UP000008466">
    <property type="component" value="Chromosome"/>
</dbReference>
<evidence type="ECO:0000313" key="2">
    <source>
        <dbReference type="EMBL" id="ADY14278.1"/>
    </source>
</evidence>
<dbReference type="eggNOG" id="COG0684">
    <property type="taxonomic scope" value="Bacteria"/>
</dbReference>
<comment type="cofactor">
    <cofactor evidence="1">
        <name>Mg(2+)</name>
        <dbReference type="ChEBI" id="CHEBI:18420"/>
    </cofactor>
</comment>
<dbReference type="Pfam" id="PF03737">
    <property type="entry name" value="RraA-like"/>
    <property type="match status" value="1"/>
</dbReference>
<organism evidence="2 3">
    <name type="scientific">Sphaerochaeta globosa (strain ATCC BAA-1886 / DSM 22777 / Buddy)</name>
    <name type="common">Spirochaeta sp. (strain Buddy)</name>
    <dbReference type="NCBI Taxonomy" id="158189"/>
    <lineage>
        <taxon>Bacteria</taxon>
        <taxon>Pseudomonadati</taxon>
        <taxon>Spirochaetota</taxon>
        <taxon>Spirochaetia</taxon>
        <taxon>Spirochaetales</taxon>
        <taxon>Sphaerochaetaceae</taxon>
        <taxon>Sphaerochaeta</taxon>
    </lineage>
</organism>
<dbReference type="Gene3D" id="3.50.30.40">
    <property type="entry name" value="Ribonuclease E inhibitor RraA/RraA-like"/>
    <property type="match status" value="1"/>
</dbReference>
<dbReference type="STRING" id="158189.SpiBuddy_2465"/>
<reference evidence="3" key="1">
    <citation type="submission" date="2011-02" db="EMBL/GenBank/DDBJ databases">
        <title>Complete sequence of Spirochaeta sp. Buddy.</title>
        <authorList>
            <person name="Lucas S."/>
            <person name="Copeland A."/>
            <person name="Lapidus A."/>
            <person name="Cheng J.-F."/>
            <person name="Goodwin L."/>
            <person name="Pitluck S."/>
            <person name="Zeytun A."/>
            <person name="Detter J.C."/>
            <person name="Han C."/>
            <person name="Tapia R."/>
            <person name="Land M."/>
            <person name="Hauser L."/>
            <person name="Kyrpides N."/>
            <person name="Ivanova N."/>
            <person name="Mikhailova N."/>
            <person name="Pagani I."/>
            <person name="Ritalahti K.M."/>
            <person name="Loeffler F.E."/>
            <person name="Woyke T."/>
        </authorList>
    </citation>
    <scope>NUCLEOTIDE SEQUENCE [LARGE SCALE GENOMIC DNA]</scope>
    <source>
        <strain evidence="3">ATCC BAA-1886 / DSM 22777 / Buddy</strain>
    </source>
</reference>
<sequence>MIFTTPEELISITPQWKGERFADGRPKVADRYLEALRQMTLEELWKVIFVKGYENQFIAMKSLHPEFKESGDVNCKLIGRAVTAMYAPSRPDYHEASLTLAQQKGLSGTPNQWIIDSLTEGDVIIIDMYDKIYKGTFVGGNLLTAIQTKTIHGGAVIWGGIRDVEQMQKVPDVQVYYRGIDPTPIRDFSMLQMNGAIRLGQGREAAICLPGDIVYGCSGGVLFIPPHLVASVVDGAFKTQIKDLFGFEMISLNRFTTAQIDKHVWTKEMLDLLVEFIKTDPKADAYRGIDWSEEYSLANDLTAHSGQSAL</sequence>
<feature type="binding site" evidence="1">
    <location>
        <position position="163"/>
    </location>
    <ligand>
        <name>Mg(2+)</name>
        <dbReference type="ChEBI" id="CHEBI:18420"/>
    </ligand>
</feature>
<dbReference type="GO" id="GO:0032259">
    <property type="term" value="P:methylation"/>
    <property type="evidence" value="ECO:0007669"/>
    <property type="project" value="UniProtKB-KW"/>
</dbReference>
<dbReference type="OrthoDB" id="9784786at2"/>
<evidence type="ECO:0000256" key="1">
    <source>
        <dbReference type="PIRSR" id="PIRSR605493-1"/>
    </source>
</evidence>
<dbReference type="GO" id="GO:0008168">
    <property type="term" value="F:methyltransferase activity"/>
    <property type="evidence" value="ECO:0007669"/>
    <property type="project" value="UniProtKB-KW"/>
</dbReference>
<dbReference type="SUPFAM" id="SSF89562">
    <property type="entry name" value="RraA-like"/>
    <property type="match status" value="1"/>
</dbReference>
<dbReference type="KEGG" id="sbu:SpiBuddy_2465"/>
<dbReference type="InterPro" id="IPR005493">
    <property type="entry name" value="RraA/RraA-like"/>
</dbReference>
<gene>
    <name evidence="2" type="ordered locus">SpiBuddy_2465</name>
</gene>
<dbReference type="RefSeq" id="WP_013608123.1">
    <property type="nucleotide sequence ID" value="NC_015152.1"/>
</dbReference>
<dbReference type="AlphaFoldDB" id="F0RRL9"/>
<feature type="binding site" evidence="1">
    <location>
        <begin position="139"/>
        <end position="142"/>
    </location>
    <ligand>
        <name>substrate</name>
    </ligand>
</feature>
<feature type="binding site" evidence="1">
    <location>
        <position position="162"/>
    </location>
    <ligand>
        <name>substrate</name>
    </ligand>
</feature>
<dbReference type="GO" id="GO:0046872">
    <property type="term" value="F:metal ion binding"/>
    <property type="evidence" value="ECO:0007669"/>
    <property type="project" value="UniProtKB-KW"/>
</dbReference>
<keyword evidence="2" id="KW-0489">Methyltransferase</keyword>
<keyword evidence="1" id="KW-0479">Metal-binding</keyword>
<dbReference type="InterPro" id="IPR036704">
    <property type="entry name" value="RraA/RraA-like_sf"/>
</dbReference>